<sequence length="209" mass="23767">MSMNNVKEFFIQRAICEGKTYGDKPSISAYVALPYFLNGNKTIIELGFGYGRNANLFTQYGIHVIGIDFCQPWCAIAEKNTNIEIISADILRVQITPQSADGIFSNFVLHFFPPSDLNQVFKKASTWLKPNGLLINSWLSVNDEYSSATYPVYMKCFTEEELVTLHTDHGFELEKPLELKELELINARNRKTTFWFTVARKKSNKGDGS</sequence>
<name>A0A1F7VB22_9BACT</name>
<dbReference type="AlphaFoldDB" id="A0A1F7VB22"/>
<reference evidence="2 3" key="1">
    <citation type="journal article" date="2016" name="Nat. Commun.">
        <title>Thousands of microbial genomes shed light on interconnected biogeochemical processes in an aquifer system.</title>
        <authorList>
            <person name="Anantharaman K."/>
            <person name="Brown C.T."/>
            <person name="Hug L.A."/>
            <person name="Sharon I."/>
            <person name="Castelle C.J."/>
            <person name="Probst A.J."/>
            <person name="Thomas B.C."/>
            <person name="Singh A."/>
            <person name="Wilkins M.J."/>
            <person name="Karaoz U."/>
            <person name="Brodie E.L."/>
            <person name="Williams K.H."/>
            <person name="Hubbard S.S."/>
            <person name="Banfield J.F."/>
        </authorList>
    </citation>
    <scope>NUCLEOTIDE SEQUENCE [LARGE SCALE GENOMIC DNA]</scope>
</reference>
<dbReference type="EMBL" id="MGER01000067">
    <property type="protein sequence ID" value="OGL87641.1"/>
    <property type="molecule type" value="Genomic_DNA"/>
</dbReference>
<dbReference type="PANTHER" id="PTHR43861:SF1">
    <property type="entry name" value="TRANS-ACONITATE 2-METHYLTRANSFERASE"/>
    <property type="match status" value="1"/>
</dbReference>
<proteinExistence type="predicted"/>
<dbReference type="Pfam" id="PF08241">
    <property type="entry name" value="Methyltransf_11"/>
    <property type="match status" value="1"/>
</dbReference>
<comment type="caution">
    <text evidence="2">The sequence shown here is derived from an EMBL/GenBank/DDBJ whole genome shotgun (WGS) entry which is preliminary data.</text>
</comment>
<dbReference type="InterPro" id="IPR013216">
    <property type="entry name" value="Methyltransf_11"/>
</dbReference>
<gene>
    <name evidence="2" type="ORF">A3I42_04830</name>
</gene>
<dbReference type="PANTHER" id="PTHR43861">
    <property type="entry name" value="TRANS-ACONITATE 2-METHYLTRANSFERASE-RELATED"/>
    <property type="match status" value="1"/>
</dbReference>
<dbReference type="CDD" id="cd02440">
    <property type="entry name" value="AdoMet_MTases"/>
    <property type="match status" value="1"/>
</dbReference>
<feature type="domain" description="Methyltransferase type 11" evidence="1">
    <location>
        <begin position="45"/>
        <end position="135"/>
    </location>
</feature>
<evidence type="ECO:0000259" key="1">
    <source>
        <dbReference type="Pfam" id="PF08241"/>
    </source>
</evidence>
<organism evidence="2 3">
    <name type="scientific">Candidatus Uhrbacteria bacterium RIFCSPLOWO2_02_FULL_49_11</name>
    <dbReference type="NCBI Taxonomy" id="1802409"/>
    <lineage>
        <taxon>Bacteria</taxon>
        <taxon>Candidatus Uhriibacteriota</taxon>
    </lineage>
</organism>
<evidence type="ECO:0000313" key="3">
    <source>
        <dbReference type="Proteomes" id="UP000178264"/>
    </source>
</evidence>
<dbReference type="InterPro" id="IPR029063">
    <property type="entry name" value="SAM-dependent_MTases_sf"/>
</dbReference>
<dbReference type="SUPFAM" id="SSF53335">
    <property type="entry name" value="S-adenosyl-L-methionine-dependent methyltransferases"/>
    <property type="match status" value="1"/>
</dbReference>
<evidence type="ECO:0000313" key="2">
    <source>
        <dbReference type="EMBL" id="OGL87641.1"/>
    </source>
</evidence>
<accession>A0A1F7VB22</accession>
<dbReference type="GO" id="GO:0008757">
    <property type="term" value="F:S-adenosylmethionine-dependent methyltransferase activity"/>
    <property type="evidence" value="ECO:0007669"/>
    <property type="project" value="InterPro"/>
</dbReference>
<dbReference type="Gene3D" id="3.40.50.150">
    <property type="entry name" value="Vaccinia Virus protein VP39"/>
    <property type="match status" value="1"/>
</dbReference>
<protein>
    <recommendedName>
        <fullName evidence="1">Methyltransferase type 11 domain-containing protein</fullName>
    </recommendedName>
</protein>
<dbReference type="Proteomes" id="UP000178264">
    <property type="component" value="Unassembled WGS sequence"/>
</dbReference>